<dbReference type="CDD" id="cd07377">
    <property type="entry name" value="WHTH_GntR"/>
    <property type="match status" value="1"/>
</dbReference>
<evidence type="ECO:0000256" key="2">
    <source>
        <dbReference type="ARBA" id="ARBA00023125"/>
    </source>
</evidence>
<dbReference type="InterPro" id="IPR011711">
    <property type="entry name" value="GntR_C"/>
</dbReference>
<gene>
    <name evidence="5" type="ORF">CSW47_09595</name>
</gene>
<dbReference type="SMART" id="SM00345">
    <property type="entry name" value="HTH_GNTR"/>
    <property type="match status" value="1"/>
</dbReference>
<dbReference type="InterPro" id="IPR008920">
    <property type="entry name" value="TF_FadR/GntR_C"/>
</dbReference>
<dbReference type="InterPro" id="IPR000524">
    <property type="entry name" value="Tscrpt_reg_HTH_GntR"/>
</dbReference>
<dbReference type="Pfam" id="PF00392">
    <property type="entry name" value="GntR"/>
    <property type="match status" value="1"/>
</dbReference>
<dbReference type="SMART" id="SM00895">
    <property type="entry name" value="FCD"/>
    <property type="match status" value="1"/>
</dbReference>
<evidence type="ECO:0000256" key="1">
    <source>
        <dbReference type="ARBA" id="ARBA00023015"/>
    </source>
</evidence>
<evidence type="ECO:0000313" key="5">
    <source>
        <dbReference type="EMBL" id="RTH02963.1"/>
    </source>
</evidence>
<proteinExistence type="predicted"/>
<dbReference type="Gene3D" id="1.20.120.530">
    <property type="entry name" value="GntR ligand-binding domain-like"/>
    <property type="match status" value="1"/>
</dbReference>
<evidence type="ECO:0000313" key="6">
    <source>
        <dbReference type="Proteomes" id="UP000286734"/>
    </source>
</evidence>
<dbReference type="InterPro" id="IPR036388">
    <property type="entry name" value="WH-like_DNA-bd_sf"/>
</dbReference>
<organism evidence="5 6">
    <name type="scientific">Thermus scotoductus</name>
    <dbReference type="NCBI Taxonomy" id="37636"/>
    <lineage>
        <taxon>Bacteria</taxon>
        <taxon>Thermotogati</taxon>
        <taxon>Deinococcota</taxon>
        <taxon>Deinococci</taxon>
        <taxon>Thermales</taxon>
        <taxon>Thermaceae</taxon>
        <taxon>Thermus</taxon>
    </lineage>
</organism>
<dbReference type="SUPFAM" id="SSF48008">
    <property type="entry name" value="GntR ligand-binding domain-like"/>
    <property type="match status" value="1"/>
</dbReference>
<name>A0A430R6L3_THESC</name>
<dbReference type="Proteomes" id="UP000286734">
    <property type="component" value="Unassembled WGS sequence"/>
</dbReference>
<dbReference type="PRINTS" id="PR00035">
    <property type="entry name" value="HTHGNTR"/>
</dbReference>
<dbReference type="AlphaFoldDB" id="A0A430R6L3"/>
<evidence type="ECO:0000259" key="4">
    <source>
        <dbReference type="PROSITE" id="PS50949"/>
    </source>
</evidence>
<sequence length="235" mass="25699">MRRTRLANLIAHELETLIQEGVWVPGAYLPPERVLADRFKVSRVSIREALRLLEARGVIEIHPSSGARVRSSTTAVGHLLASRLEGLSLTDLFEFRYIVEPEAAALAARRADKDVLDRLAEILTEQEASLQDVHGFLALDLEFHQLIAVASGNGVLQEMVSALNAGLRETRLRAIKATFDPIRSLEGHRRVLEAILSGDADGARQAMRQHLKEVEASALGAGVPRGGDEGWEGHG</sequence>
<dbReference type="InterPro" id="IPR036390">
    <property type="entry name" value="WH_DNA-bd_sf"/>
</dbReference>
<dbReference type="Gene3D" id="1.10.10.10">
    <property type="entry name" value="Winged helix-like DNA-binding domain superfamily/Winged helix DNA-binding domain"/>
    <property type="match status" value="1"/>
</dbReference>
<dbReference type="Pfam" id="PF07729">
    <property type="entry name" value="FCD"/>
    <property type="match status" value="1"/>
</dbReference>
<protein>
    <submittedName>
        <fullName evidence="5">FadR family transcriptional regulator</fullName>
    </submittedName>
</protein>
<dbReference type="PANTHER" id="PTHR43537">
    <property type="entry name" value="TRANSCRIPTIONAL REGULATOR, GNTR FAMILY"/>
    <property type="match status" value="1"/>
</dbReference>
<reference evidence="5 6" key="1">
    <citation type="journal article" date="2019" name="Extremophiles">
        <title>Biogeography of thermophiles and predominance of Thermus scotoductus in domestic water heaters.</title>
        <authorList>
            <person name="Wilpiszeski R.L."/>
            <person name="Zhang Z."/>
            <person name="House C.H."/>
        </authorList>
    </citation>
    <scope>NUCLEOTIDE SEQUENCE [LARGE SCALE GENOMIC DNA]</scope>
    <source>
        <strain evidence="5 6">34_S34</strain>
    </source>
</reference>
<dbReference type="GO" id="GO:0003677">
    <property type="term" value="F:DNA binding"/>
    <property type="evidence" value="ECO:0007669"/>
    <property type="project" value="UniProtKB-KW"/>
</dbReference>
<evidence type="ECO:0000256" key="3">
    <source>
        <dbReference type="ARBA" id="ARBA00023163"/>
    </source>
</evidence>
<keyword evidence="3" id="KW-0804">Transcription</keyword>
<dbReference type="PANTHER" id="PTHR43537:SF5">
    <property type="entry name" value="UXU OPERON TRANSCRIPTIONAL REGULATOR"/>
    <property type="match status" value="1"/>
</dbReference>
<accession>A0A430R6L3</accession>
<dbReference type="EMBL" id="PELP01000288">
    <property type="protein sequence ID" value="RTH02963.1"/>
    <property type="molecule type" value="Genomic_DNA"/>
</dbReference>
<dbReference type="RefSeq" id="WP_015717095.1">
    <property type="nucleotide sequence ID" value="NZ_PELP01000288.1"/>
</dbReference>
<keyword evidence="2" id="KW-0238">DNA-binding</keyword>
<feature type="domain" description="HTH gntR-type" evidence="4">
    <location>
        <begin position="4"/>
        <end position="72"/>
    </location>
</feature>
<comment type="caution">
    <text evidence="5">The sequence shown here is derived from an EMBL/GenBank/DDBJ whole genome shotgun (WGS) entry which is preliminary data.</text>
</comment>
<dbReference type="PROSITE" id="PS50949">
    <property type="entry name" value="HTH_GNTR"/>
    <property type="match status" value="1"/>
</dbReference>
<dbReference type="GO" id="GO:0003700">
    <property type="term" value="F:DNA-binding transcription factor activity"/>
    <property type="evidence" value="ECO:0007669"/>
    <property type="project" value="InterPro"/>
</dbReference>
<dbReference type="SUPFAM" id="SSF46785">
    <property type="entry name" value="Winged helix' DNA-binding domain"/>
    <property type="match status" value="1"/>
</dbReference>
<keyword evidence="1" id="KW-0805">Transcription regulation</keyword>